<feature type="compositionally biased region" description="Basic and acidic residues" evidence="11">
    <location>
        <begin position="882"/>
        <end position="892"/>
    </location>
</feature>
<dbReference type="PANTHER" id="PTHR31382">
    <property type="entry name" value="NA(+)/H(+) ANTIPORTER"/>
    <property type="match status" value="1"/>
</dbReference>
<evidence type="ECO:0000256" key="1">
    <source>
        <dbReference type="ARBA" id="ARBA00004141"/>
    </source>
</evidence>
<feature type="domain" description="Cation/H+ exchanger transmembrane" evidence="13">
    <location>
        <begin position="27"/>
        <end position="440"/>
    </location>
</feature>
<keyword evidence="8" id="KW-0406">Ion transport</keyword>
<feature type="transmembrane region" description="Helical" evidence="12">
    <location>
        <begin position="203"/>
        <end position="224"/>
    </location>
</feature>
<feature type="compositionally biased region" description="Low complexity" evidence="11">
    <location>
        <begin position="763"/>
        <end position="772"/>
    </location>
</feature>
<dbReference type="Gene3D" id="6.10.140.1330">
    <property type="match status" value="1"/>
</dbReference>
<keyword evidence="6 12" id="KW-1133">Transmembrane helix</keyword>
<name>A0A9P6U4W1_9FUNG</name>
<evidence type="ECO:0000313" key="15">
    <source>
        <dbReference type="Proteomes" id="UP000807716"/>
    </source>
</evidence>
<evidence type="ECO:0000259" key="13">
    <source>
        <dbReference type="Pfam" id="PF00999"/>
    </source>
</evidence>
<reference evidence="14" key="1">
    <citation type="journal article" date="2020" name="Fungal Divers.">
        <title>Resolving the Mortierellaceae phylogeny through synthesis of multi-gene phylogenetics and phylogenomics.</title>
        <authorList>
            <person name="Vandepol N."/>
            <person name="Liber J."/>
            <person name="Desiro A."/>
            <person name="Na H."/>
            <person name="Kennedy M."/>
            <person name="Barry K."/>
            <person name="Grigoriev I.V."/>
            <person name="Miller A.N."/>
            <person name="O'Donnell K."/>
            <person name="Stajich J.E."/>
            <person name="Bonito G."/>
        </authorList>
    </citation>
    <scope>NUCLEOTIDE SEQUENCE</scope>
    <source>
        <strain evidence="14">BC1065</strain>
    </source>
</reference>
<evidence type="ECO:0000256" key="9">
    <source>
        <dbReference type="ARBA" id="ARBA00023136"/>
    </source>
</evidence>
<feature type="region of interest" description="Disordered" evidence="11">
    <location>
        <begin position="588"/>
        <end position="629"/>
    </location>
</feature>
<feature type="compositionally biased region" description="Low complexity" evidence="11">
    <location>
        <begin position="910"/>
        <end position="926"/>
    </location>
</feature>
<dbReference type="OrthoDB" id="2392258at2759"/>
<keyword evidence="9 12" id="KW-0472">Membrane</keyword>
<keyword evidence="10" id="KW-0739">Sodium transport</keyword>
<dbReference type="EMBL" id="JAAAJB010000268">
    <property type="protein sequence ID" value="KAG0259860.1"/>
    <property type="molecule type" value="Genomic_DNA"/>
</dbReference>
<feature type="compositionally biased region" description="Basic residues" evidence="11">
    <location>
        <begin position="724"/>
        <end position="737"/>
    </location>
</feature>
<feature type="region of interest" description="Disordered" evidence="11">
    <location>
        <begin position="750"/>
        <end position="781"/>
    </location>
</feature>
<dbReference type="GO" id="GO:0005886">
    <property type="term" value="C:plasma membrane"/>
    <property type="evidence" value="ECO:0007669"/>
    <property type="project" value="InterPro"/>
</dbReference>
<evidence type="ECO:0000256" key="11">
    <source>
        <dbReference type="SAM" id="MobiDB-lite"/>
    </source>
</evidence>
<evidence type="ECO:0000256" key="3">
    <source>
        <dbReference type="ARBA" id="ARBA00022448"/>
    </source>
</evidence>
<dbReference type="InterPro" id="IPR004712">
    <property type="entry name" value="Na+/H+_antiporter_fungi"/>
</dbReference>
<feature type="transmembrane region" description="Helical" evidence="12">
    <location>
        <begin position="418"/>
        <end position="441"/>
    </location>
</feature>
<proteinExistence type="inferred from homology"/>
<evidence type="ECO:0000313" key="14">
    <source>
        <dbReference type="EMBL" id="KAG0259860.1"/>
    </source>
</evidence>
<evidence type="ECO:0000256" key="7">
    <source>
        <dbReference type="ARBA" id="ARBA00023053"/>
    </source>
</evidence>
<gene>
    <name evidence="14" type="ORF">DFQ27_003829</name>
</gene>
<dbReference type="GO" id="GO:0036376">
    <property type="term" value="P:sodium ion export across plasma membrane"/>
    <property type="evidence" value="ECO:0007669"/>
    <property type="project" value="InterPro"/>
</dbReference>
<evidence type="ECO:0000256" key="5">
    <source>
        <dbReference type="ARBA" id="ARBA00022692"/>
    </source>
</evidence>
<comment type="subcellular location">
    <subcellularLocation>
        <location evidence="1">Membrane</location>
        <topology evidence="1">Multi-pass membrane protein</topology>
    </subcellularLocation>
</comment>
<dbReference type="PANTHER" id="PTHR31382:SF1">
    <property type="entry name" value="SODIUM ION_PROTON EXCHANGER (EUROFUNG)"/>
    <property type="match status" value="1"/>
</dbReference>
<protein>
    <recommendedName>
        <fullName evidence="13">Cation/H+ exchanger transmembrane domain-containing protein</fullName>
    </recommendedName>
</protein>
<feature type="compositionally biased region" description="Polar residues" evidence="11">
    <location>
        <begin position="697"/>
        <end position="712"/>
    </location>
</feature>
<feature type="transmembrane region" description="Helical" evidence="12">
    <location>
        <begin position="366"/>
        <end position="385"/>
    </location>
</feature>
<feature type="compositionally biased region" description="Polar residues" evidence="11">
    <location>
        <begin position="613"/>
        <end position="625"/>
    </location>
</feature>
<feature type="transmembrane region" description="Helical" evidence="12">
    <location>
        <begin position="102"/>
        <end position="125"/>
    </location>
</feature>
<comment type="similarity">
    <text evidence="2">Belongs to the fungal Na(+)/H(+) exchanger family.</text>
</comment>
<accession>A0A9P6U4W1</accession>
<dbReference type="GO" id="GO:0120029">
    <property type="term" value="P:proton export across plasma membrane"/>
    <property type="evidence" value="ECO:0007669"/>
    <property type="project" value="InterPro"/>
</dbReference>
<feature type="transmembrane region" description="Helical" evidence="12">
    <location>
        <begin position="12"/>
        <end position="32"/>
    </location>
</feature>
<evidence type="ECO:0000256" key="12">
    <source>
        <dbReference type="SAM" id="Phobius"/>
    </source>
</evidence>
<dbReference type="GO" id="GO:0042391">
    <property type="term" value="P:regulation of membrane potential"/>
    <property type="evidence" value="ECO:0007669"/>
    <property type="project" value="InterPro"/>
</dbReference>
<feature type="transmembrane region" description="Helical" evidence="12">
    <location>
        <begin position="295"/>
        <end position="314"/>
    </location>
</feature>
<keyword evidence="15" id="KW-1185">Reference proteome</keyword>
<dbReference type="FunFam" id="1.20.1530.20:FF:000015">
    <property type="entry name" value="Na(+)/H(+) antiporter 2"/>
    <property type="match status" value="1"/>
</dbReference>
<dbReference type="GO" id="GO:0015385">
    <property type="term" value="F:sodium:proton antiporter activity"/>
    <property type="evidence" value="ECO:0007669"/>
    <property type="project" value="InterPro"/>
</dbReference>
<organism evidence="14 15">
    <name type="scientific">Actinomortierella ambigua</name>
    <dbReference type="NCBI Taxonomy" id="1343610"/>
    <lineage>
        <taxon>Eukaryota</taxon>
        <taxon>Fungi</taxon>
        <taxon>Fungi incertae sedis</taxon>
        <taxon>Mucoromycota</taxon>
        <taxon>Mortierellomycotina</taxon>
        <taxon>Mortierellomycetes</taxon>
        <taxon>Mortierellales</taxon>
        <taxon>Mortierellaceae</taxon>
        <taxon>Actinomortierella</taxon>
    </lineage>
</organism>
<feature type="region of interest" description="Disordered" evidence="11">
    <location>
        <begin position="799"/>
        <end position="926"/>
    </location>
</feature>
<keyword evidence="3" id="KW-0813">Transport</keyword>
<sequence length="926" mass="100271">MAELELDPSSAHIAYALLGSFIIVFGLVSLLVKERLFISEAFVSTAFGIIIGPYAIGIFDPLSWKDYDNVTLELTRIVIAVQVMAAGVSLPRSYLVKERVSMLWMIVPLMCLMWSTSALLVWALIPNLHFVEALVIAACVTPTDPVLSNSVVKGRFAEKHVPPRIRYLLSAESGINDGMGLPFLMLGVYLIKETNPGTAVAKWFYMVWAYQILLSVVLGGLIGAAARKLVKGAKNRNLIDKESFLVFSIALALAVAGIISILASDDLLACFVAGNVFAWDDWFSNEIAEAHIQEVIDMLLNLACFVYIGASIPFKNFHDAALELSVWRLIVLAILILLFRRLPFVIALKRVIPALTTYREAAFSGWFGPIGVGAVFFSKVTAMLMKPGSTGHGGGDATVDPNAPPVHNADRMERVREVIFPVVMFMVLSSVLIHGVTVPLLHLQYKYTRTWSRKREDSNHVVSRLPHINIGDDIVLRPPSVVGGPASASTAAGSATEDEIAAVGGGGGGTVHSKYDHQRSIGYDHQRSIGYDHQRSIGWSDQVQRSINGRSIGGGYGFPIAGVPDLTLKKTNTNASTTRTLQDVVQEMKEAARTRQTISQQPSPQVSIAPASPQLSTPASHTPVRTASPLLPEGAITPVLGATATAATPSTPPLQEGKSAGAAGGLGPVAPSPLRASTEAIGSDSDSCSTCSSRSSQEASQGRLQPSLVPSTLDQQRQLQDRHHQPHHNHHHHRHHRNHYHAFPNDIEQQQFHSRSRSRSRSPTRSTRSVSPHVAAEMEHRRAWERDVAARELGLAPEAAPYLDTGDPRHVQSLTPSSTRATEESSIQTLVAGQQGETMSIPSTSSTPSPLSLSPSHSNSHLQPTFSHHQLPPRGVPNVVVHEVEREEDHGVIRTTEYNPDGSVRVRIEPAPSRSSTPPSSSLSSS</sequence>
<feature type="transmembrane region" description="Helical" evidence="12">
    <location>
        <begin position="326"/>
        <end position="346"/>
    </location>
</feature>
<evidence type="ECO:0000256" key="4">
    <source>
        <dbReference type="ARBA" id="ARBA00022449"/>
    </source>
</evidence>
<dbReference type="Pfam" id="PF00999">
    <property type="entry name" value="Na_H_Exchanger"/>
    <property type="match status" value="1"/>
</dbReference>
<feature type="compositionally biased region" description="Low complexity" evidence="11">
    <location>
        <begin position="683"/>
        <end position="696"/>
    </location>
</feature>
<feature type="transmembrane region" description="Helical" evidence="12">
    <location>
        <begin position="71"/>
        <end position="90"/>
    </location>
</feature>
<evidence type="ECO:0000256" key="2">
    <source>
        <dbReference type="ARBA" id="ARBA00005248"/>
    </source>
</evidence>
<feature type="compositionally biased region" description="Polar residues" evidence="11">
    <location>
        <begin position="594"/>
        <end position="606"/>
    </location>
</feature>
<keyword evidence="7" id="KW-0915">Sodium</keyword>
<feature type="transmembrane region" description="Helical" evidence="12">
    <location>
        <begin position="244"/>
        <end position="263"/>
    </location>
</feature>
<keyword evidence="5 12" id="KW-0812">Transmembrane</keyword>
<feature type="compositionally biased region" description="Low complexity" evidence="11">
    <location>
        <begin position="840"/>
        <end position="861"/>
    </location>
</feature>
<keyword evidence="4" id="KW-0050">Antiport</keyword>
<comment type="caution">
    <text evidence="14">The sequence shown here is derived from an EMBL/GenBank/DDBJ whole genome shotgun (WGS) entry which is preliminary data.</text>
</comment>
<evidence type="ECO:0000256" key="6">
    <source>
        <dbReference type="ARBA" id="ARBA00022989"/>
    </source>
</evidence>
<feature type="region of interest" description="Disordered" evidence="11">
    <location>
        <begin position="645"/>
        <end position="737"/>
    </location>
</feature>
<dbReference type="AlphaFoldDB" id="A0A9P6U4W1"/>
<feature type="compositionally biased region" description="Polar residues" evidence="11">
    <location>
        <begin position="812"/>
        <end position="838"/>
    </location>
</feature>
<dbReference type="Proteomes" id="UP000807716">
    <property type="component" value="Unassembled WGS sequence"/>
</dbReference>
<evidence type="ECO:0000256" key="8">
    <source>
        <dbReference type="ARBA" id="ARBA00023065"/>
    </source>
</evidence>
<dbReference type="InterPro" id="IPR006153">
    <property type="entry name" value="Cation/H_exchanger_TM"/>
</dbReference>
<evidence type="ECO:0000256" key="10">
    <source>
        <dbReference type="ARBA" id="ARBA00023201"/>
    </source>
</evidence>
<feature type="transmembrane region" description="Helical" evidence="12">
    <location>
        <begin position="41"/>
        <end position="59"/>
    </location>
</feature>